<dbReference type="RefSeq" id="WP_147921300.1">
    <property type="nucleotide sequence ID" value="NZ_VRTY01000025.1"/>
</dbReference>
<keyword evidence="1" id="KW-0732">Signal</keyword>
<dbReference type="Pfam" id="PF07676">
    <property type="entry name" value="PD40"/>
    <property type="match status" value="3"/>
</dbReference>
<dbReference type="EMBL" id="VRTY01000025">
    <property type="protein sequence ID" value="TXK48043.1"/>
    <property type="molecule type" value="Genomic_DNA"/>
</dbReference>
<evidence type="ECO:0000313" key="2">
    <source>
        <dbReference type="EMBL" id="TXK48043.1"/>
    </source>
</evidence>
<keyword evidence="3" id="KW-1185">Reference proteome</keyword>
<dbReference type="AlphaFoldDB" id="A0A5C8K9I8"/>
<feature type="chain" id="PRO_5023081034" evidence="1">
    <location>
        <begin position="22"/>
        <end position="420"/>
    </location>
</feature>
<evidence type="ECO:0000313" key="3">
    <source>
        <dbReference type="Proteomes" id="UP000321926"/>
    </source>
</evidence>
<name>A0A5C8K9I8_9BACT</name>
<feature type="signal peptide" evidence="1">
    <location>
        <begin position="1"/>
        <end position="21"/>
    </location>
</feature>
<proteinExistence type="predicted"/>
<dbReference type="SUPFAM" id="SSF82171">
    <property type="entry name" value="DPP6 N-terminal domain-like"/>
    <property type="match status" value="1"/>
</dbReference>
<organism evidence="2 3">
    <name type="scientific">Pontibacter qinzhouensis</name>
    <dbReference type="NCBI Taxonomy" id="2603253"/>
    <lineage>
        <taxon>Bacteria</taxon>
        <taxon>Pseudomonadati</taxon>
        <taxon>Bacteroidota</taxon>
        <taxon>Cytophagia</taxon>
        <taxon>Cytophagales</taxon>
        <taxon>Hymenobacteraceae</taxon>
        <taxon>Pontibacter</taxon>
    </lineage>
</organism>
<comment type="caution">
    <text evidence="2">The sequence shown here is derived from an EMBL/GenBank/DDBJ whole genome shotgun (WGS) entry which is preliminary data.</text>
</comment>
<dbReference type="SUPFAM" id="SSF48452">
    <property type="entry name" value="TPR-like"/>
    <property type="match status" value="1"/>
</dbReference>
<accession>A0A5C8K9I8</accession>
<dbReference type="InterPro" id="IPR011659">
    <property type="entry name" value="WD40"/>
</dbReference>
<evidence type="ECO:0000256" key="1">
    <source>
        <dbReference type="SAM" id="SignalP"/>
    </source>
</evidence>
<dbReference type="Proteomes" id="UP000321926">
    <property type="component" value="Unassembled WGS sequence"/>
</dbReference>
<dbReference type="Gene3D" id="1.25.40.10">
    <property type="entry name" value="Tetratricopeptide repeat domain"/>
    <property type="match status" value="1"/>
</dbReference>
<dbReference type="InterPro" id="IPR011990">
    <property type="entry name" value="TPR-like_helical_dom_sf"/>
</dbReference>
<protein>
    <submittedName>
        <fullName evidence="2">Tetratricopeptide repeat protein</fullName>
    </submittedName>
</protein>
<dbReference type="OrthoDB" id="1488841at2"/>
<sequence>MKKKYLLVTLLAVLQVTMAFAPAYPEAGNDLKKAAKAYASQEYELALELYRKVLQKNPDHLQANLRAGICYLDLLQPAKAFEHLEFAYKKDPKVTDEILMLLGEAQQQLYNFEEAMGYFRTELASLSRAESWNKEFLLKRLRECESGLALSANPVLAQITNLGPAINSPYSDYVPVMLPGDTLLLYTTRRPVSEARGRTGVVEYMHVSKLRNGAWQQAELFLQDAAKLPDHSAVSVAPNGQELYTYFGGKNRGLFMSEKAGQGWSDPVRLGSPFNEGTVETSMHVTDDGKFAFFSSDRPGGFGGLDLYICYKQENGTWSDALNLGPAINSAYDEDAPFVDVKTNTLYFSSRGHNAIGGYDVFKSSIKDSVWSQAQNLGMPVNSPFDDIYFSLTHNRDKAIFSSDRPGGHGRKDVYFITFK</sequence>
<reference evidence="2 3" key="1">
    <citation type="submission" date="2019-08" db="EMBL/GenBank/DDBJ databases">
        <authorList>
            <person name="Shi S."/>
        </authorList>
    </citation>
    <scope>NUCLEOTIDE SEQUENCE [LARGE SCALE GENOMIC DNA]</scope>
    <source>
        <strain evidence="2 3">GY10130</strain>
    </source>
</reference>
<gene>
    <name evidence="2" type="ORF">FVR03_08410</name>
</gene>